<comment type="caution">
    <text evidence="4">The sequence shown here is derived from an EMBL/GenBank/DDBJ whole genome shotgun (WGS) entry which is preliminary data.</text>
</comment>
<name>A0A367Z1K9_9ACTN</name>
<gene>
    <name evidence="4" type="ORF">DT076_01175</name>
</gene>
<evidence type="ECO:0000259" key="3">
    <source>
        <dbReference type="Pfam" id="PF13462"/>
    </source>
</evidence>
<sequence length="275" mass="28564">MAGGRHGRAAGRRPGALPGGAAVSSRKRPGTARPESARNARLRAEAAARQAETRRRRRRQLVVLLAAGVLVVVGVVGVSLALQNRSRELVVPRTVPAAELTPQVVTPGQPVALGPATAPHTVRVWLDFGCPHCADFATAYDEVLGAAVEEGRARVELMPLTFVDPPSSERAATGFVCAAETGMAGAYHDALFANAGGSGWTEESLVQLAEQVSPGTGPAVAECLQRGQQEYLDSVDQAADAAGVEQTPTVLLDGTALDLATTDPASLEARLQETP</sequence>
<feature type="transmembrane region" description="Helical" evidence="2">
    <location>
        <begin position="61"/>
        <end position="82"/>
    </location>
</feature>
<dbReference type="CDD" id="cd02972">
    <property type="entry name" value="DsbA_family"/>
    <property type="match status" value="1"/>
</dbReference>
<dbReference type="SUPFAM" id="SSF52833">
    <property type="entry name" value="Thioredoxin-like"/>
    <property type="match status" value="1"/>
</dbReference>
<evidence type="ECO:0000313" key="5">
    <source>
        <dbReference type="Proteomes" id="UP000252770"/>
    </source>
</evidence>
<reference evidence="4 5" key="1">
    <citation type="submission" date="2018-07" db="EMBL/GenBank/DDBJ databases">
        <title>Desertimonas flava gen. nov. sp. nov.</title>
        <authorList>
            <person name="Liu S."/>
        </authorList>
    </citation>
    <scope>NUCLEOTIDE SEQUENCE [LARGE SCALE GENOMIC DNA]</scope>
    <source>
        <strain evidence="4 5">16Sb5-5</strain>
    </source>
</reference>
<keyword evidence="2" id="KW-0472">Membrane</keyword>
<proteinExistence type="predicted"/>
<dbReference type="Proteomes" id="UP000252770">
    <property type="component" value="Unassembled WGS sequence"/>
</dbReference>
<feature type="compositionally biased region" description="Basic residues" evidence="1">
    <location>
        <begin position="1"/>
        <end position="11"/>
    </location>
</feature>
<protein>
    <recommendedName>
        <fullName evidence="3">Thioredoxin-like fold domain-containing protein</fullName>
    </recommendedName>
</protein>
<feature type="domain" description="Thioredoxin-like fold" evidence="3">
    <location>
        <begin position="109"/>
        <end position="261"/>
    </location>
</feature>
<organism evidence="4 5">
    <name type="scientific">Desertihabitans brevis</name>
    <dbReference type="NCBI Taxonomy" id="2268447"/>
    <lineage>
        <taxon>Bacteria</taxon>
        <taxon>Bacillati</taxon>
        <taxon>Actinomycetota</taxon>
        <taxon>Actinomycetes</taxon>
        <taxon>Propionibacteriales</taxon>
        <taxon>Propionibacteriaceae</taxon>
        <taxon>Desertihabitans</taxon>
    </lineage>
</organism>
<dbReference type="Gene3D" id="3.40.30.10">
    <property type="entry name" value="Glutaredoxin"/>
    <property type="match status" value="1"/>
</dbReference>
<keyword evidence="2" id="KW-0812">Transmembrane</keyword>
<feature type="compositionally biased region" description="Low complexity" evidence="1">
    <location>
        <begin position="12"/>
        <end position="22"/>
    </location>
</feature>
<keyword evidence="2" id="KW-1133">Transmembrane helix</keyword>
<dbReference type="InterPro" id="IPR036249">
    <property type="entry name" value="Thioredoxin-like_sf"/>
</dbReference>
<evidence type="ECO:0000256" key="1">
    <source>
        <dbReference type="SAM" id="MobiDB-lite"/>
    </source>
</evidence>
<dbReference type="InterPro" id="IPR012336">
    <property type="entry name" value="Thioredoxin-like_fold"/>
</dbReference>
<evidence type="ECO:0000313" key="4">
    <source>
        <dbReference type="EMBL" id="RCK71111.1"/>
    </source>
</evidence>
<evidence type="ECO:0000256" key="2">
    <source>
        <dbReference type="SAM" id="Phobius"/>
    </source>
</evidence>
<keyword evidence="5" id="KW-1185">Reference proteome</keyword>
<feature type="region of interest" description="Disordered" evidence="1">
    <location>
        <begin position="1"/>
        <end position="39"/>
    </location>
</feature>
<dbReference type="AlphaFoldDB" id="A0A367Z1K9"/>
<dbReference type="Pfam" id="PF13462">
    <property type="entry name" value="Thioredoxin_4"/>
    <property type="match status" value="1"/>
</dbReference>
<accession>A0A367Z1K9</accession>
<dbReference type="EMBL" id="QOUI01000001">
    <property type="protein sequence ID" value="RCK71111.1"/>
    <property type="molecule type" value="Genomic_DNA"/>
</dbReference>